<accession>A0ABV6AA91</accession>
<dbReference type="RefSeq" id="WP_377862462.1">
    <property type="nucleotide sequence ID" value="NZ_JBHLZU010000036.1"/>
</dbReference>
<evidence type="ECO:0000256" key="2">
    <source>
        <dbReference type="SAM" id="SignalP"/>
    </source>
</evidence>
<organism evidence="3 4">
    <name type="scientific">Allokutzneria oryzae</name>
    <dbReference type="NCBI Taxonomy" id="1378989"/>
    <lineage>
        <taxon>Bacteria</taxon>
        <taxon>Bacillati</taxon>
        <taxon>Actinomycetota</taxon>
        <taxon>Actinomycetes</taxon>
        <taxon>Pseudonocardiales</taxon>
        <taxon>Pseudonocardiaceae</taxon>
        <taxon>Allokutzneria</taxon>
    </lineage>
</organism>
<gene>
    <name evidence="3" type="ORF">ACFFQA_36950</name>
</gene>
<feature type="signal peptide" evidence="2">
    <location>
        <begin position="1"/>
        <end position="29"/>
    </location>
</feature>
<keyword evidence="2" id="KW-0732">Signal</keyword>
<protein>
    <submittedName>
        <fullName evidence="3">LVIVD repeat-containing protein</fullName>
    </submittedName>
</protein>
<reference evidence="3 4" key="1">
    <citation type="submission" date="2024-09" db="EMBL/GenBank/DDBJ databases">
        <authorList>
            <person name="Sun Q."/>
            <person name="Mori K."/>
        </authorList>
    </citation>
    <scope>NUCLEOTIDE SEQUENCE [LARGE SCALE GENOMIC DNA]</scope>
    <source>
        <strain evidence="3 4">TBRC 7907</strain>
    </source>
</reference>
<proteinExistence type="predicted"/>
<feature type="chain" id="PRO_5046633578" evidence="2">
    <location>
        <begin position="30"/>
        <end position="463"/>
    </location>
</feature>
<comment type="caution">
    <text evidence="3">The sequence shown here is derived from an EMBL/GenBank/DDBJ whole genome shotgun (WGS) entry which is preliminary data.</text>
</comment>
<dbReference type="EMBL" id="JBHLZU010000036">
    <property type="protein sequence ID" value="MFB9909555.1"/>
    <property type="molecule type" value="Genomic_DNA"/>
</dbReference>
<dbReference type="SUPFAM" id="SSF51004">
    <property type="entry name" value="C-terminal (heme d1) domain of cytochrome cd1-nitrite reductase"/>
    <property type="match status" value="1"/>
</dbReference>
<evidence type="ECO:0000313" key="3">
    <source>
        <dbReference type="EMBL" id="MFB9909555.1"/>
    </source>
</evidence>
<sequence length="463" mass="49828">MSKPRRVKRSGLLTAATALLLAMGVPAWACGDAPAFGTAPQSGHAHSAGAPKAAKSSAVRNVELLGTLPEAQGAISVNFLQYSRPFRDVMIVAGEFGLKSYDITADPTKPRLLSEISMPGMWEMEDTELDPERKLIFLARDPRAFGGTTDTGKSGVYIVDAADPAKLTTLTFVEIPAGHTTSCVNDCRYLWTGGPAKASHMPADWGGRPVWVTDVRDPRNPKVFPNPIDTARNDGKTDYAHDVQVDADGVAWVSGRGGVRGYWTDGVRFDPVQRKLRRATAVDPVPHAGGGISELSATSKFLHNSYRPVGARTPDGPDVGAWGYGQTLFATEENFADGCAADGVLVISSLQGSYGGEGWRSTPEKPYRLRTIGTWGVAGQEGSDPDSGDCSAHYFDVRGKILAQSFYGQGTRFLDISDPSNPRQVGYFRPADARSWQPLWHRGLLFLADNARGVDILKFTGGR</sequence>
<dbReference type="Proteomes" id="UP001589693">
    <property type="component" value="Unassembled WGS sequence"/>
</dbReference>
<feature type="region of interest" description="Disordered" evidence="1">
    <location>
        <begin position="216"/>
        <end position="235"/>
    </location>
</feature>
<dbReference type="InterPro" id="IPR011048">
    <property type="entry name" value="Haem_d1_sf"/>
</dbReference>
<keyword evidence="4" id="KW-1185">Reference proteome</keyword>
<evidence type="ECO:0000256" key="1">
    <source>
        <dbReference type="SAM" id="MobiDB-lite"/>
    </source>
</evidence>
<evidence type="ECO:0000313" key="4">
    <source>
        <dbReference type="Proteomes" id="UP001589693"/>
    </source>
</evidence>
<name>A0ABV6AA91_9PSEU</name>